<feature type="transmembrane region" description="Helical" evidence="1">
    <location>
        <begin position="209"/>
        <end position="229"/>
    </location>
</feature>
<dbReference type="EMBL" id="JAXOFX010000005">
    <property type="protein sequence ID" value="MDZ5472037.1"/>
    <property type="molecule type" value="Genomic_DNA"/>
</dbReference>
<evidence type="ECO:0000313" key="2">
    <source>
        <dbReference type="EMBL" id="MDZ5472037.1"/>
    </source>
</evidence>
<evidence type="ECO:0000256" key="1">
    <source>
        <dbReference type="SAM" id="Phobius"/>
    </source>
</evidence>
<feature type="transmembrane region" description="Helical" evidence="1">
    <location>
        <begin position="444"/>
        <end position="464"/>
    </location>
</feature>
<dbReference type="RefSeq" id="WP_322446340.1">
    <property type="nucleotide sequence ID" value="NZ_JAXOFX010000005.1"/>
</dbReference>
<gene>
    <name evidence="2" type="ORF">SM124_09790</name>
</gene>
<accession>A0ABU5IY18</accession>
<feature type="transmembrane region" description="Helical" evidence="1">
    <location>
        <begin position="325"/>
        <end position="349"/>
    </location>
</feature>
<proteinExistence type="predicted"/>
<protein>
    <recommendedName>
        <fullName evidence="4">Zinc ribbon domain-containing protein</fullName>
    </recommendedName>
</protein>
<feature type="transmembrane region" description="Helical" evidence="1">
    <location>
        <begin position="241"/>
        <end position="262"/>
    </location>
</feature>
<reference evidence="2 3" key="1">
    <citation type="submission" date="2023-11" db="EMBL/GenBank/DDBJ databases">
        <title>Bacillus jintuensis, isolated from a mudflat on the Beibu Gulf coast.</title>
        <authorList>
            <person name="Li M."/>
        </authorList>
    </citation>
    <scope>NUCLEOTIDE SEQUENCE [LARGE SCALE GENOMIC DNA]</scope>
    <source>
        <strain evidence="2 3">31A1R</strain>
    </source>
</reference>
<feature type="transmembrane region" description="Helical" evidence="1">
    <location>
        <begin position="106"/>
        <end position="125"/>
    </location>
</feature>
<evidence type="ECO:0000313" key="3">
    <source>
        <dbReference type="Proteomes" id="UP001290455"/>
    </source>
</evidence>
<sequence length="549" mass="60546">MYCKTCGEKGSPKSLYCINDGTLLSPINVKFKASGKRQFCQDCGSKGNGQDNYCLSCGSSMTQFAKSKAVALGGVTVPKVEVSQLKENLNSSIKIPSFSLGTIKNAIIPVIVSFIVLFLLAFAVLSTSQNFMNSLVEEGTEEFDINYMLDMLAEETDKDIPKMDEIFGIMDMVMLSNLQNLNFNMEIKGDYDGEEGSMKGELKIENGSIIYLLIPFISLFIGGVVLGVQNRSNSSKLSLTLIFSILYALILSIVSLFSGFSFKEKFNEEYFNISVDIGTDYSFFTSLLLGFVLAFIFAGLGTLFANNYRKTTGHLAEFSSYGEAVHQAFSTVVRGVLLTIVVVIAILSVKVKEFKDDLGFIINSTPLEELLDKSYIFITTTGAQIGSYVWNLLHLVPLTFSLNEEGEKGSITYSIFSGFTTDGEAKDSDIYMLEKVFESSDVSLYLKLGLLVPILLLLWAGFNIAKQSNQLYIKLAVFSIIYALLMGGLASLTDLGFSGIFKDMTYSSGEKMEMGMFLGYSPVGTFIRSFLFAFLLAYLGTWLRKLKES</sequence>
<name>A0ABU5IY18_9BACI</name>
<feature type="transmembrane region" description="Helical" evidence="1">
    <location>
        <begin position="471"/>
        <end position="497"/>
    </location>
</feature>
<feature type="transmembrane region" description="Helical" evidence="1">
    <location>
        <begin position="283"/>
        <end position="305"/>
    </location>
</feature>
<dbReference type="Proteomes" id="UP001290455">
    <property type="component" value="Unassembled WGS sequence"/>
</dbReference>
<keyword evidence="1" id="KW-0812">Transmembrane</keyword>
<feature type="transmembrane region" description="Helical" evidence="1">
    <location>
        <begin position="517"/>
        <end position="539"/>
    </location>
</feature>
<keyword evidence="1" id="KW-1133">Transmembrane helix</keyword>
<keyword evidence="3" id="KW-1185">Reference proteome</keyword>
<comment type="caution">
    <text evidence="2">The sequence shown here is derived from an EMBL/GenBank/DDBJ whole genome shotgun (WGS) entry which is preliminary data.</text>
</comment>
<keyword evidence="1" id="KW-0472">Membrane</keyword>
<evidence type="ECO:0008006" key="4">
    <source>
        <dbReference type="Google" id="ProtNLM"/>
    </source>
</evidence>
<organism evidence="2 3">
    <name type="scientific">Robertmurraya mangrovi</name>
    <dbReference type="NCBI Taxonomy" id="3098077"/>
    <lineage>
        <taxon>Bacteria</taxon>
        <taxon>Bacillati</taxon>
        <taxon>Bacillota</taxon>
        <taxon>Bacilli</taxon>
        <taxon>Bacillales</taxon>
        <taxon>Bacillaceae</taxon>
        <taxon>Robertmurraya</taxon>
    </lineage>
</organism>